<dbReference type="PANTHER" id="PTHR33768">
    <property type="entry name" value="MIP11318P"/>
    <property type="match status" value="1"/>
</dbReference>
<feature type="compositionally biased region" description="Basic and acidic residues" evidence="3">
    <location>
        <begin position="552"/>
        <end position="563"/>
    </location>
</feature>
<feature type="compositionally biased region" description="Low complexity" evidence="3">
    <location>
        <begin position="18"/>
        <end position="43"/>
    </location>
</feature>
<name>A0ABR4NJZ2_9FUNG</name>
<dbReference type="InterPro" id="IPR038792">
    <property type="entry name" value="CFAP97D1/2"/>
</dbReference>
<feature type="region of interest" description="Disordered" evidence="3">
    <location>
        <begin position="95"/>
        <end position="206"/>
    </location>
</feature>
<sequence length="597" mass="65031">MAATTNPQPAFLVTQSTGHAGAAAPSAPSGQSAVQAQSQAHPSCVPPCVYPSSQPYSGFSTVPHKHRRELHLKLQELLAQESLDETWLLQDQSMSGDLTGLSQPPLSMIAPPSRPGSAQSQHPQAPTPIQAQTRASHHRRSGSLGSSSSHSSSGSGGHGAAPAASGPGSGPGSAPIQGGSASGSAPASAPNSPLAGGRDRDADELSSQRVVLSFRQQQRLEMASRGSAVDRLFAQHGMNSLGEMSESIARLMQMRPDFEELRLSPSERAKLDLAAQLRRAVADSPASLEPYPDPLDKIEPPDPDSANATPTHMPHPNKKLPDPFSYRHYKTFHPCSNKLLAMKWDQTLRQQHLKKLLAAKPTIDNSAPKPHTHLQVKLKKLQMEEDRLAQIERNNRILLEKMSHIMEMEAKDPNIHGDRDYAHSLNGAFRAREMTKIRAENRALLLRLEAKPPHYDHLKWIDERMRNLTYLQNISSYPQRFIELRKTAKQHSGPDGRRKMRPHNQEKLDELRAVFMPPVVQPAQASHDHASEGQQTGRRHRGGAKPKTPVADIDKQASEREPRSSVPLPEIGKSASKIAIEQPPAAGGTEASAIAAN</sequence>
<proteinExistence type="inferred from homology"/>
<comment type="caution">
    <text evidence="4">The sequence shown here is derived from an EMBL/GenBank/DDBJ whole genome shotgun (WGS) entry which is preliminary data.</text>
</comment>
<feature type="compositionally biased region" description="Low complexity" evidence="3">
    <location>
        <begin position="160"/>
        <end position="196"/>
    </location>
</feature>
<reference evidence="4 5" key="1">
    <citation type="submission" date="2023-09" db="EMBL/GenBank/DDBJ databases">
        <title>Pangenome analysis of Batrachochytrium dendrobatidis and related Chytrids.</title>
        <authorList>
            <person name="Yacoub M.N."/>
            <person name="Stajich J.E."/>
            <person name="James T.Y."/>
        </authorList>
    </citation>
    <scope>NUCLEOTIDE SEQUENCE [LARGE SCALE GENOMIC DNA]</scope>
    <source>
        <strain evidence="4 5">JEL0888</strain>
    </source>
</reference>
<dbReference type="PANTHER" id="PTHR33768:SF3">
    <property type="entry name" value="MIP11318P"/>
    <property type="match status" value="1"/>
</dbReference>
<feature type="compositionally biased region" description="Low complexity" evidence="3">
    <location>
        <begin position="585"/>
        <end position="597"/>
    </location>
</feature>
<feature type="region of interest" description="Disordered" evidence="3">
    <location>
        <begin position="1"/>
        <end position="47"/>
    </location>
</feature>
<dbReference type="EMBL" id="JADGIZ020000002">
    <property type="protein sequence ID" value="KAL2919800.1"/>
    <property type="molecule type" value="Genomic_DNA"/>
</dbReference>
<feature type="coiled-coil region" evidence="2">
    <location>
        <begin position="374"/>
        <end position="401"/>
    </location>
</feature>
<feature type="compositionally biased region" description="Polar residues" evidence="3">
    <location>
        <begin position="95"/>
        <end position="105"/>
    </location>
</feature>
<gene>
    <name evidence="4" type="ORF">HK105_200717</name>
</gene>
<keyword evidence="2" id="KW-0175">Coiled coil</keyword>
<feature type="compositionally biased region" description="Low complexity" evidence="3">
    <location>
        <begin position="142"/>
        <end position="153"/>
    </location>
</feature>
<feature type="compositionally biased region" description="Polar residues" evidence="3">
    <location>
        <begin position="116"/>
        <end position="134"/>
    </location>
</feature>
<dbReference type="InterPro" id="IPR029488">
    <property type="entry name" value="Hmw/CFAP97"/>
</dbReference>
<evidence type="ECO:0000313" key="5">
    <source>
        <dbReference type="Proteomes" id="UP001527925"/>
    </source>
</evidence>
<feature type="compositionally biased region" description="Polar residues" evidence="3">
    <location>
        <begin position="1"/>
        <end position="17"/>
    </location>
</feature>
<dbReference type="Pfam" id="PF13879">
    <property type="entry name" value="Hmw_CFAP97"/>
    <property type="match status" value="1"/>
</dbReference>
<evidence type="ECO:0000256" key="2">
    <source>
        <dbReference type="SAM" id="Coils"/>
    </source>
</evidence>
<feature type="region of interest" description="Disordered" evidence="3">
    <location>
        <begin position="283"/>
        <end position="318"/>
    </location>
</feature>
<organism evidence="4 5">
    <name type="scientific">Polyrhizophydium stewartii</name>
    <dbReference type="NCBI Taxonomy" id="2732419"/>
    <lineage>
        <taxon>Eukaryota</taxon>
        <taxon>Fungi</taxon>
        <taxon>Fungi incertae sedis</taxon>
        <taxon>Chytridiomycota</taxon>
        <taxon>Chytridiomycota incertae sedis</taxon>
        <taxon>Chytridiomycetes</taxon>
        <taxon>Rhizophydiales</taxon>
        <taxon>Rhizophydiales incertae sedis</taxon>
        <taxon>Polyrhizophydium</taxon>
    </lineage>
</organism>
<comment type="similarity">
    <text evidence="1">Belongs to the CFAP97 family.</text>
</comment>
<evidence type="ECO:0000313" key="4">
    <source>
        <dbReference type="EMBL" id="KAL2919800.1"/>
    </source>
</evidence>
<dbReference type="Proteomes" id="UP001527925">
    <property type="component" value="Unassembled WGS sequence"/>
</dbReference>
<keyword evidence="5" id="KW-1185">Reference proteome</keyword>
<accession>A0ABR4NJZ2</accession>
<feature type="region of interest" description="Disordered" evidence="3">
    <location>
        <begin position="523"/>
        <end position="597"/>
    </location>
</feature>
<evidence type="ECO:0000256" key="3">
    <source>
        <dbReference type="SAM" id="MobiDB-lite"/>
    </source>
</evidence>
<evidence type="ECO:0000256" key="1">
    <source>
        <dbReference type="ARBA" id="ARBA00008315"/>
    </source>
</evidence>
<protein>
    <submittedName>
        <fullName evidence="4">Uncharacterized protein</fullName>
    </submittedName>
</protein>